<feature type="transmembrane region" description="Helical" evidence="3">
    <location>
        <begin position="149"/>
        <end position="169"/>
    </location>
</feature>
<dbReference type="Proteomes" id="UP000233440">
    <property type="component" value="Unassembled WGS sequence"/>
</dbReference>
<evidence type="ECO:0000313" key="6">
    <source>
        <dbReference type="Proteomes" id="UP000233440"/>
    </source>
</evidence>
<dbReference type="GO" id="GO:0016020">
    <property type="term" value="C:membrane"/>
    <property type="evidence" value="ECO:0007669"/>
    <property type="project" value="InterPro"/>
</dbReference>
<feature type="transmembrane region" description="Helical" evidence="3">
    <location>
        <begin position="123"/>
        <end position="143"/>
    </location>
</feature>
<dbReference type="PANTHER" id="PTHR22911:SF76">
    <property type="entry name" value="EAMA DOMAIN-CONTAINING PROTEIN"/>
    <property type="match status" value="1"/>
</dbReference>
<accession>A0A2N3LGU7</accession>
<evidence type="ECO:0000256" key="2">
    <source>
        <dbReference type="ARBA" id="ARBA00007362"/>
    </source>
</evidence>
<proteinExistence type="inferred from homology"/>
<feature type="transmembrane region" description="Helical" evidence="3">
    <location>
        <begin position="98"/>
        <end position="116"/>
    </location>
</feature>
<keyword evidence="3" id="KW-0472">Membrane</keyword>
<evidence type="ECO:0000313" key="5">
    <source>
        <dbReference type="EMBL" id="PKR83841.1"/>
    </source>
</evidence>
<evidence type="ECO:0000259" key="4">
    <source>
        <dbReference type="Pfam" id="PF00892"/>
    </source>
</evidence>
<organism evidence="5 6">
    <name type="scientific">Heyndrickxia camelliae</name>
    <dbReference type="NCBI Taxonomy" id="1707093"/>
    <lineage>
        <taxon>Bacteria</taxon>
        <taxon>Bacillati</taxon>
        <taxon>Bacillota</taxon>
        <taxon>Bacilli</taxon>
        <taxon>Bacillales</taxon>
        <taxon>Bacillaceae</taxon>
        <taxon>Heyndrickxia</taxon>
    </lineage>
</organism>
<dbReference type="OrthoDB" id="9790852at2"/>
<reference evidence="5 6" key="1">
    <citation type="submission" date="2017-11" db="EMBL/GenBank/DDBJ databases">
        <title>Bacillus camelliae sp. nov., isolated from pu'er tea.</title>
        <authorList>
            <person name="Niu L."/>
        </authorList>
    </citation>
    <scope>NUCLEOTIDE SEQUENCE [LARGE SCALE GENOMIC DNA]</scope>
    <source>
        <strain evidence="5 6">7578-1</strain>
    </source>
</reference>
<sequence>MKTPKVNPYFALIVGVIAVSTSAILVKLSSADSGVIAFYRLFFTVVMMLPFFLVKNVREVRAITLGDWVKSIIAGIFLAFHFILWFESLNLTSVASSTVLVTLQPLFAFIGAFLIFKESFSAKAILSGVIAVIGSFIISWGDFAINGKALLGDFIALAACALVTGYLLIGQNIRKRLSLMTYTFIVYAISSIVLFLYILMKKEPFYHLHTQDWIYFILLAIFPTLLGHTIFNWCIKWISTATISMAILFEPIGAAILAYYIFNEKIVITQVIGGIIIIVSVVFFVLDGKSPKRKVNH</sequence>
<feature type="transmembrane region" description="Helical" evidence="3">
    <location>
        <begin position="34"/>
        <end position="53"/>
    </location>
</feature>
<name>A0A2N3LGU7_9BACI</name>
<evidence type="ECO:0000256" key="1">
    <source>
        <dbReference type="ARBA" id="ARBA00004127"/>
    </source>
</evidence>
<feature type="transmembrane region" description="Helical" evidence="3">
    <location>
        <begin position="181"/>
        <end position="200"/>
    </location>
</feature>
<dbReference type="EMBL" id="PIQO01000014">
    <property type="protein sequence ID" value="PKR83841.1"/>
    <property type="molecule type" value="Genomic_DNA"/>
</dbReference>
<dbReference type="InterPro" id="IPR037185">
    <property type="entry name" value="EmrE-like"/>
</dbReference>
<comment type="caution">
    <text evidence="5">The sequence shown here is derived from an EMBL/GenBank/DDBJ whole genome shotgun (WGS) entry which is preliminary data.</text>
</comment>
<dbReference type="Pfam" id="PF00892">
    <property type="entry name" value="EamA"/>
    <property type="match status" value="2"/>
</dbReference>
<feature type="transmembrane region" description="Helical" evidence="3">
    <location>
        <begin position="268"/>
        <end position="286"/>
    </location>
</feature>
<comment type="similarity">
    <text evidence="2">Belongs to the EamA transporter family.</text>
</comment>
<feature type="domain" description="EamA" evidence="4">
    <location>
        <begin position="9"/>
        <end position="139"/>
    </location>
</feature>
<dbReference type="PANTHER" id="PTHR22911">
    <property type="entry name" value="ACYL-MALONYL CONDENSING ENZYME-RELATED"/>
    <property type="match status" value="1"/>
</dbReference>
<feature type="transmembrane region" description="Helical" evidence="3">
    <location>
        <begin position="65"/>
        <end position="86"/>
    </location>
</feature>
<keyword evidence="3" id="KW-1133">Transmembrane helix</keyword>
<keyword evidence="3" id="KW-0812">Transmembrane</keyword>
<feature type="transmembrane region" description="Helical" evidence="3">
    <location>
        <begin position="212"/>
        <end position="231"/>
    </location>
</feature>
<protein>
    <submittedName>
        <fullName evidence="5">EamA family transporter</fullName>
    </submittedName>
</protein>
<feature type="domain" description="EamA" evidence="4">
    <location>
        <begin position="151"/>
        <end position="285"/>
    </location>
</feature>
<feature type="transmembrane region" description="Helical" evidence="3">
    <location>
        <begin position="9"/>
        <end position="28"/>
    </location>
</feature>
<keyword evidence="6" id="KW-1185">Reference proteome</keyword>
<comment type="subcellular location">
    <subcellularLocation>
        <location evidence="1">Endomembrane system</location>
        <topology evidence="1">Multi-pass membrane protein</topology>
    </subcellularLocation>
</comment>
<dbReference type="RefSeq" id="WP_101355294.1">
    <property type="nucleotide sequence ID" value="NZ_PIQO01000014.1"/>
</dbReference>
<dbReference type="InterPro" id="IPR000620">
    <property type="entry name" value="EamA_dom"/>
</dbReference>
<gene>
    <name evidence="5" type="ORF">CWO92_16405</name>
</gene>
<dbReference type="SUPFAM" id="SSF103481">
    <property type="entry name" value="Multidrug resistance efflux transporter EmrE"/>
    <property type="match status" value="2"/>
</dbReference>
<evidence type="ECO:0000256" key="3">
    <source>
        <dbReference type="SAM" id="Phobius"/>
    </source>
</evidence>
<dbReference type="AlphaFoldDB" id="A0A2N3LGU7"/>
<feature type="transmembrane region" description="Helical" evidence="3">
    <location>
        <begin position="243"/>
        <end position="262"/>
    </location>
</feature>